<dbReference type="InterPro" id="IPR052414">
    <property type="entry name" value="U3_snoRNA-assoc_WDR"/>
</dbReference>
<organism evidence="6 7">
    <name type="scientific">Septoria linicola</name>
    <dbReference type="NCBI Taxonomy" id="215465"/>
    <lineage>
        <taxon>Eukaryota</taxon>
        <taxon>Fungi</taxon>
        <taxon>Dikarya</taxon>
        <taxon>Ascomycota</taxon>
        <taxon>Pezizomycotina</taxon>
        <taxon>Dothideomycetes</taxon>
        <taxon>Dothideomycetidae</taxon>
        <taxon>Mycosphaerellales</taxon>
        <taxon>Mycosphaerellaceae</taxon>
        <taxon>Septoria</taxon>
    </lineage>
</organism>
<evidence type="ECO:0000256" key="2">
    <source>
        <dbReference type="ARBA" id="ARBA00023242"/>
    </source>
</evidence>
<dbReference type="EMBL" id="CP099418">
    <property type="protein sequence ID" value="USW48632.1"/>
    <property type="molecule type" value="Genomic_DNA"/>
</dbReference>
<gene>
    <name evidence="6" type="ORF">Slin15195_G019510</name>
</gene>
<evidence type="ECO:0000256" key="4">
    <source>
        <dbReference type="SAM" id="MobiDB-lite"/>
    </source>
</evidence>
<protein>
    <submittedName>
        <fullName evidence="6">Small-subunit processome, Utp12 protein</fullName>
    </submittedName>
</protein>
<dbReference type="AlphaFoldDB" id="A0A9Q9EGC3"/>
<proteinExistence type="inferred from homology"/>
<dbReference type="GO" id="GO:0000462">
    <property type="term" value="P:maturation of SSU-rRNA from tricistronic rRNA transcript (SSU-rRNA, 5.8S rRNA, LSU-rRNA)"/>
    <property type="evidence" value="ECO:0007669"/>
    <property type="project" value="TreeGrafter"/>
</dbReference>
<accession>A0A9Q9EGC3</accession>
<name>A0A9Q9EGC3_9PEZI</name>
<feature type="region of interest" description="Disordered" evidence="4">
    <location>
        <begin position="349"/>
        <end position="469"/>
    </location>
</feature>
<reference evidence="6" key="1">
    <citation type="submission" date="2022-06" db="EMBL/GenBank/DDBJ databases">
        <title>Complete genome sequences of two strains of the flax pathogen Septoria linicola.</title>
        <authorList>
            <person name="Lapalu N."/>
            <person name="Simon A."/>
            <person name="Demenou B."/>
            <person name="Paumier D."/>
            <person name="Guillot M.-P."/>
            <person name="Gout L."/>
            <person name="Valade R."/>
        </authorList>
    </citation>
    <scope>NUCLEOTIDE SEQUENCE</scope>
    <source>
        <strain evidence="6">SE15195</strain>
    </source>
</reference>
<dbReference type="Proteomes" id="UP001056384">
    <property type="component" value="Chromosome 1"/>
</dbReference>
<dbReference type="PANTHER" id="PTHR44267:SF1">
    <property type="entry name" value="WD REPEAT-CONTAINING PROTEIN 43"/>
    <property type="match status" value="1"/>
</dbReference>
<dbReference type="GO" id="GO:0005730">
    <property type="term" value="C:nucleolus"/>
    <property type="evidence" value="ECO:0007669"/>
    <property type="project" value="TreeGrafter"/>
</dbReference>
<dbReference type="InterPro" id="IPR007148">
    <property type="entry name" value="SSU_processome_Utp12"/>
</dbReference>
<evidence type="ECO:0000259" key="5">
    <source>
        <dbReference type="Pfam" id="PF04003"/>
    </source>
</evidence>
<evidence type="ECO:0000256" key="1">
    <source>
        <dbReference type="ARBA" id="ARBA00004123"/>
    </source>
</evidence>
<evidence type="ECO:0000256" key="3">
    <source>
        <dbReference type="ARBA" id="ARBA00038335"/>
    </source>
</evidence>
<dbReference type="OrthoDB" id="30195at2759"/>
<feature type="domain" description="Small-subunit processome Utp12" evidence="5">
    <location>
        <begin position="212"/>
        <end position="315"/>
    </location>
</feature>
<feature type="compositionally biased region" description="Acidic residues" evidence="4">
    <location>
        <begin position="100"/>
        <end position="113"/>
    </location>
</feature>
<feature type="compositionally biased region" description="Low complexity" evidence="4">
    <location>
        <begin position="90"/>
        <end position="99"/>
    </location>
</feature>
<feature type="compositionally biased region" description="Acidic residues" evidence="4">
    <location>
        <begin position="399"/>
        <end position="454"/>
    </location>
</feature>
<comment type="subcellular location">
    <subcellularLocation>
        <location evidence="1">Nucleus</location>
    </subcellularLocation>
</comment>
<dbReference type="Pfam" id="PF04003">
    <property type="entry name" value="Utp12"/>
    <property type="match status" value="1"/>
</dbReference>
<dbReference type="PANTHER" id="PTHR44267">
    <property type="entry name" value="WD REPEAT-CONTAINING PROTEIN 43"/>
    <property type="match status" value="1"/>
</dbReference>
<evidence type="ECO:0000313" key="7">
    <source>
        <dbReference type="Proteomes" id="UP001056384"/>
    </source>
</evidence>
<feature type="region of interest" description="Disordered" evidence="4">
    <location>
        <begin position="1"/>
        <end position="138"/>
    </location>
</feature>
<comment type="similarity">
    <text evidence="3">Belongs to the UTP5 family.</text>
</comment>
<keyword evidence="7" id="KW-1185">Reference proteome</keyword>
<evidence type="ECO:0000313" key="6">
    <source>
        <dbReference type="EMBL" id="USW48632.1"/>
    </source>
</evidence>
<keyword evidence="2" id="KW-0539">Nucleus</keyword>
<sequence>MSAIKRPRPRQAGPRSASPSSKRLKASHGPAQTGLESLVDENARTGKKLTAKLTNGVGKAASHRVDESRTLAAQDSSAEDEANVRKTQKSDVISISSGDESSDLEDEDEDDDVAGGAQQQGLSNGHASAGGEQAAAADDDDLDMADADVTSEPTFGDLLQARHGGATIDVQKTLQREDGTSSALMPTDGRKVLQLPTAGSLGTVLTQALKTNDKDLLESCFAMPDVNAIRATIQRQQSPQIATLLQRIAERIHKRPGRAGRLMIWIQWSLVTHGGYLANQPELMKKLKALAQVTRERANGLQPLLHLKGKLDLLSAQLEARRSMQAQSRAANADDMDDEQDVLYIEGQDTAWSSDDEAGAANASSGRSGRKKLLPAVDNESGQESGGDADLPNGFINGIEDDSSADEDDERHDGLVDDEAEEASSDEEDSDEEAQSDASSEEEEDSSGDDESEVEAVKQPKPQTLNRKR</sequence>